<evidence type="ECO:0000313" key="3">
    <source>
        <dbReference type="Proteomes" id="UP000310249"/>
    </source>
</evidence>
<evidence type="ECO:0000256" key="1">
    <source>
        <dbReference type="SAM" id="SignalP"/>
    </source>
</evidence>
<feature type="chain" id="PRO_5024322350" evidence="1">
    <location>
        <begin position="20"/>
        <end position="165"/>
    </location>
</feature>
<dbReference type="RefSeq" id="WP_138553073.1">
    <property type="nucleotide sequence ID" value="NZ_PNCH01000055.1"/>
</dbReference>
<comment type="caution">
    <text evidence="2">The sequence shown here is derived from an EMBL/GenBank/DDBJ whole genome shotgun (WGS) entry which is preliminary data.</text>
</comment>
<name>A0A5S3WNX3_9GAMM</name>
<accession>A0A5S3WNX3</accession>
<proteinExistence type="predicted"/>
<sequence>MKNLTISLLFAATSMGALAQSNGSAVLPHYIFSGSDKSNTFIYLTNTTDSMLEVEVTFRTDVGAILYDDGNVIGGNIEIWNTLFEDEPTSGPGPSAILTLRGRSTSLIKLKSIAVNNSASGIATISWTSPENVTEALISHARVTRKEGTTSESSYAVQVNGGKAF</sequence>
<dbReference type="Proteomes" id="UP000310249">
    <property type="component" value="Unassembled WGS sequence"/>
</dbReference>
<gene>
    <name evidence="2" type="ORF">CWB99_10930</name>
</gene>
<dbReference type="AlphaFoldDB" id="A0A5S3WNX3"/>
<protein>
    <submittedName>
        <fullName evidence="2">Uncharacterized protein</fullName>
    </submittedName>
</protein>
<reference evidence="2 3" key="1">
    <citation type="submission" date="2018-01" db="EMBL/GenBank/DDBJ databases">
        <authorList>
            <person name="Paulsen S."/>
            <person name="Gram L.K."/>
        </authorList>
    </citation>
    <scope>NUCLEOTIDE SEQUENCE [LARGE SCALE GENOMIC DNA]</scope>
    <source>
        <strain evidence="2 3">S2676</strain>
    </source>
</reference>
<feature type="signal peptide" evidence="1">
    <location>
        <begin position="1"/>
        <end position="19"/>
    </location>
</feature>
<evidence type="ECO:0000313" key="2">
    <source>
        <dbReference type="EMBL" id="TMP28741.1"/>
    </source>
</evidence>
<keyword evidence="1" id="KW-0732">Signal</keyword>
<organism evidence="2 3">
    <name type="scientific">Pseudoalteromonas rubra</name>
    <dbReference type="NCBI Taxonomy" id="43658"/>
    <lineage>
        <taxon>Bacteria</taxon>
        <taxon>Pseudomonadati</taxon>
        <taxon>Pseudomonadota</taxon>
        <taxon>Gammaproteobacteria</taxon>
        <taxon>Alteromonadales</taxon>
        <taxon>Pseudoalteromonadaceae</taxon>
        <taxon>Pseudoalteromonas</taxon>
    </lineage>
</organism>
<dbReference type="EMBL" id="PNCI01000022">
    <property type="protein sequence ID" value="TMP28741.1"/>
    <property type="molecule type" value="Genomic_DNA"/>
</dbReference>
<reference evidence="3" key="2">
    <citation type="submission" date="2019-06" db="EMBL/GenBank/DDBJ databases">
        <title>Co-occurence of chitin degradation, pigmentation and bioactivity in marine Pseudoalteromonas.</title>
        <authorList>
            <person name="Sonnenschein E.C."/>
            <person name="Bech P.K."/>
        </authorList>
    </citation>
    <scope>NUCLEOTIDE SEQUENCE [LARGE SCALE GENOMIC DNA]</scope>
    <source>
        <strain evidence="3">S2676</strain>
    </source>
</reference>